<proteinExistence type="predicted"/>
<gene>
    <name evidence="2" type="ORF">PEVE_00031428</name>
</gene>
<dbReference type="InterPro" id="IPR010998">
    <property type="entry name" value="Integrase_recombinase_N"/>
</dbReference>
<accession>A0ABN8SWS9</accession>
<sequence length="179" mass="20586">ELRRLRRDLKQSQRSAYCAGTFSNLKTQFKAFFLFCQYFKLDPIPDTLDTVCLYVQFLSRILTPASIRNYLSGVKLLHLFTGADYPFTKDFILSLTLRGIARNALYTPRRAPPVTPSILFSISHVLDCEVTFQCTKTIPFGERPLHIPLLRIHDSPLCPVSAYLRMIRLIPARRSCPVF</sequence>
<evidence type="ECO:0008006" key="4">
    <source>
        <dbReference type="Google" id="ProtNLM"/>
    </source>
</evidence>
<dbReference type="SUPFAM" id="SSF47823">
    <property type="entry name" value="lambda integrase-like, N-terminal domain"/>
    <property type="match status" value="1"/>
</dbReference>
<feature type="non-terminal residue" evidence="2">
    <location>
        <position position="1"/>
    </location>
</feature>
<protein>
    <recommendedName>
        <fullName evidence="4">Core-binding (CB) domain-containing protein</fullName>
    </recommendedName>
</protein>
<name>A0ABN8SWS9_9CNID</name>
<comment type="caution">
    <text evidence="2">The sequence shown here is derived from an EMBL/GenBank/DDBJ whole genome shotgun (WGS) entry which is preliminary data.</text>
</comment>
<keyword evidence="1" id="KW-0238">DNA-binding</keyword>
<dbReference type="Proteomes" id="UP001159427">
    <property type="component" value="Unassembled WGS sequence"/>
</dbReference>
<keyword evidence="3" id="KW-1185">Reference proteome</keyword>
<evidence type="ECO:0000313" key="3">
    <source>
        <dbReference type="Proteomes" id="UP001159427"/>
    </source>
</evidence>
<evidence type="ECO:0000256" key="1">
    <source>
        <dbReference type="ARBA" id="ARBA00023125"/>
    </source>
</evidence>
<evidence type="ECO:0000313" key="2">
    <source>
        <dbReference type="EMBL" id="CAH3195946.1"/>
    </source>
</evidence>
<dbReference type="EMBL" id="CALNXI010004496">
    <property type="protein sequence ID" value="CAH3195946.1"/>
    <property type="molecule type" value="Genomic_DNA"/>
</dbReference>
<reference evidence="2 3" key="1">
    <citation type="submission" date="2022-05" db="EMBL/GenBank/DDBJ databases">
        <authorList>
            <consortium name="Genoscope - CEA"/>
            <person name="William W."/>
        </authorList>
    </citation>
    <scope>NUCLEOTIDE SEQUENCE [LARGE SCALE GENOMIC DNA]</scope>
</reference>
<dbReference type="Gene3D" id="1.10.150.130">
    <property type="match status" value="1"/>
</dbReference>
<organism evidence="2 3">
    <name type="scientific">Porites evermanni</name>
    <dbReference type="NCBI Taxonomy" id="104178"/>
    <lineage>
        <taxon>Eukaryota</taxon>
        <taxon>Metazoa</taxon>
        <taxon>Cnidaria</taxon>
        <taxon>Anthozoa</taxon>
        <taxon>Hexacorallia</taxon>
        <taxon>Scleractinia</taxon>
        <taxon>Fungiina</taxon>
        <taxon>Poritidae</taxon>
        <taxon>Porites</taxon>
    </lineage>
</organism>
<feature type="non-terminal residue" evidence="2">
    <location>
        <position position="179"/>
    </location>
</feature>